<protein>
    <submittedName>
        <fullName evidence="1">Uncharacterized protein</fullName>
    </submittedName>
</protein>
<evidence type="ECO:0000313" key="1">
    <source>
        <dbReference type="EMBL" id="PJE77549.1"/>
    </source>
</evidence>
<organism evidence="1">
    <name type="scientific">invertebrate metagenome</name>
    <dbReference type="NCBI Taxonomy" id="1711999"/>
    <lineage>
        <taxon>unclassified sequences</taxon>
        <taxon>metagenomes</taxon>
        <taxon>organismal metagenomes</taxon>
    </lineage>
</organism>
<comment type="caution">
    <text evidence="1">The sequence shown here is derived from an EMBL/GenBank/DDBJ whole genome shotgun (WGS) entry which is preliminary data.</text>
</comment>
<gene>
    <name evidence="1" type="ORF">CI610_03526</name>
</gene>
<proteinExistence type="predicted"/>
<dbReference type="EMBL" id="NSIT01000517">
    <property type="protein sequence ID" value="PJE77549.1"/>
    <property type="molecule type" value="Genomic_DNA"/>
</dbReference>
<accession>A0A2H9T2Y2</accession>
<sequence>MLDPDIYKYIDEGLIILSLKILLFDFDRLLESLPERNREGVIHLIKQSIGYLDAYDDVCLLFDIFIKMGVKSRSEVSLLSDVLFKCWMSVSYSFEYEDQDDAYDRLMHQLDNMEQFEEKEALQSICKKSLVFRMEEREQLLKNKMEEANTMWIQLWEEEEKIKEEQEKKIVEGKDMMEAYSVKHYEDSDDHCSDEDNMVWIFNTDADNYYGVGGDDELSDDILFDDVDPKKNIERKKKSDNIQKEIEQEIEEGTVDEVSFYKKSQQRNMFKSNLLKVLKLAGRKLFKSAIEELNKLLEECDGDSLIIARINMLKSDYQLEMLKQNQKAFKDKALLEYFKKVSVFAWQYKQAKQTLTLPTIAKSDIWNLYNDMVILTDGIGSKDHLLNRAVRDQAKAVKILEVFLEEADTDRQDLYRIREELVLLSSGYEYLSFNLTKITDSCDLINQMIGDRHYILEEIQKRKERERKSELSISKRADSTSKLFGWSRDIWYAKRASIRGKEKIEKIEKIDQPSYDIRMHIVQEKMEKIKKSTEMIKKQMPKHKIITKLKSLL</sequence>
<name>A0A2H9T2Y2_9ZZZZ</name>
<dbReference type="AlphaFoldDB" id="A0A2H9T2Y2"/>
<reference evidence="1" key="1">
    <citation type="journal article" date="2017" name="Appl. Environ. Microbiol.">
        <title>Molecular characterization of an Endozoicomonas-like organism causing infection in king scallop Pecten maximus L.</title>
        <authorList>
            <person name="Cano I."/>
            <person name="van Aerle R."/>
            <person name="Ross S."/>
            <person name="Verner-Jeffreys D.W."/>
            <person name="Paley R.K."/>
            <person name="Rimmer G."/>
            <person name="Ryder D."/>
            <person name="Hooper P."/>
            <person name="Stone D."/>
            <person name="Feist S.W."/>
        </authorList>
    </citation>
    <scope>NUCLEOTIDE SEQUENCE</scope>
</reference>